<gene>
    <name evidence="1" type="ORF">PXEA_LOCUS13617</name>
</gene>
<keyword evidence="2" id="KW-1185">Reference proteome</keyword>
<sequence length="120" mass="13198">MKNKNCLTDGFNTLPLPSRLFPGGQQAWTIVADRALTRGLEDGAVFQLRRRSYPVFAAPTTVSATSASISSTTLVRGAQEISREVSLLCTVHRLPLLHLVEEVLEPLESGRFFLRTDTAI</sequence>
<protein>
    <submittedName>
        <fullName evidence="1">Uncharacterized protein</fullName>
    </submittedName>
</protein>
<proteinExistence type="predicted"/>
<dbReference type="EMBL" id="CAAALY010045152">
    <property type="protein sequence ID" value="VEL20177.1"/>
    <property type="molecule type" value="Genomic_DNA"/>
</dbReference>
<dbReference type="Proteomes" id="UP000784294">
    <property type="component" value="Unassembled WGS sequence"/>
</dbReference>
<name>A0A448WTZ6_9PLAT</name>
<evidence type="ECO:0000313" key="1">
    <source>
        <dbReference type="EMBL" id="VEL20177.1"/>
    </source>
</evidence>
<accession>A0A448WTZ6</accession>
<comment type="caution">
    <text evidence="1">The sequence shown here is derived from an EMBL/GenBank/DDBJ whole genome shotgun (WGS) entry which is preliminary data.</text>
</comment>
<evidence type="ECO:0000313" key="2">
    <source>
        <dbReference type="Proteomes" id="UP000784294"/>
    </source>
</evidence>
<dbReference type="AlphaFoldDB" id="A0A448WTZ6"/>
<reference evidence="1" key="1">
    <citation type="submission" date="2018-11" db="EMBL/GenBank/DDBJ databases">
        <authorList>
            <consortium name="Pathogen Informatics"/>
        </authorList>
    </citation>
    <scope>NUCLEOTIDE SEQUENCE</scope>
</reference>
<organism evidence="1 2">
    <name type="scientific">Protopolystoma xenopodis</name>
    <dbReference type="NCBI Taxonomy" id="117903"/>
    <lineage>
        <taxon>Eukaryota</taxon>
        <taxon>Metazoa</taxon>
        <taxon>Spiralia</taxon>
        <taxon>Lophotrochozoa</taxon>
        <taxon>Platyhelminthes</taxon>
        <taxon>Monogenea</taxon>
        <taxon>Polyopisthocotylea</taxon>
        <taxon>Polystomatidea</taxon>
        <taxon>Polystomatidae</taxon>
        <taxon>Protopolystoma</taxon>
    </lineage>
</organism>